<dbReference type="PANTHER" id="PTHR34293">
    <property type="entry name" value="HTH-TYPE TRANSCRIPTIONAL REGULATOR TRMBL2"/>
    <property type="match status" value="1"/>
</dbReference>
<dbReference type="CDD" id="cd09124">
    <property type="entry name" value="PLDc_like_TrmB_middle"/>
    <property type="match status" value="1"/>
</dbReference>
<dbReference type="SUPFAM" id="SSF46785">
    <property type="entry name" value="Winged helix' DNA-binding domain"/>
    <property type="match status" value="1"/>
</dbReference>
<dbReference type="Gene3D" id="1.10.10.10">
    <property type="entry name" value="Winged helix-like DNA-binding domain superfamily/Winged helix DNA-binding domain"/>
    <property type="match status" value="1"/>
</dbReference>
<dbReference type="Pfam" id="PF01978">
    <property type="entry name" value="TrmB"/>
    <property type="match status" value="1"/>
</dbReference>
<name>A0A1C0AB52_9FIRM</name>
<accession>A0A1C0AB52</accession>
<dbReference type="InterPro" id="IPR036388">
    <property type="entry name" value="WH-like_DNA-bd_sf"/>
</dbReference>
<dbReference type="RefSeq" id="WP_068715508.1">
    <property type="nucleotide sequence ID" value="NZ_LWDV01000007.1"/>
</dbReference>
<dbReference type="InterPro" id="IPR051797">
    <property type="entry name" value="TrmB-like"/>
</dbReference>
<dbReference type="AlphaFoldDB" id="A0A1C0AB52"/>
<dbReference type="InterPro" id="IPR036390">
    <property type="entry name" value="WH_DNA-bd_sf"/>
</dbReference>
<feature type="domain" description="Transcription regulator TrmB N-terminal" evidence="1">
    <location>
        <begin position="8"/>
        <end position="75"/>
    </location>
</feature>
<dbReference type="EMBL" id="LWDV01000007">
    <property type="protein sequence ID" value="OCL27602.1"/>
    <property type="molecule type" value="Genomic_DNA"/>
</dbReference>
<dbReference type="InterPro" id="IPR002831">
    <property type="entry name" value="Tscrpt_reg_TrmB_N"/>
</dbReference>
<evidence type="ECO:0000259" key="1">
    <source>
        <dbReference type="Pfam" id="PF01978"/>
    </source>
</evidence>
<reference evidence="2 3" key="2">
    <citation type="submission" date="2016-08" db="EMBL/GenBank/DDBJ databases">
        <title>Orenia metallireducens sp. nov. strain Z6, a Novel Metal-reducing Firmicute from the Deep Subsurface.</title>
        <authorList>
            <person name="Maxim B.I."/>
            <person name="Kenneth K."/>
            <person name="Flynn T.M."/>
            <person name="Oloughlin E.J."/>
            <person name="Locke R.A."/>
            <person name="Weber J.R."/>
            <person name="Egan S.M."/>
            <person name="Mackie R.I."/>
            <person name="Cann I.K."/>
        </authorList>
    </citation>
    <scope>NUCLEOTIDE SEQUENCE [LARGE SCALE GENOMIC DNA]</scope>
    <source>
        <strain evidence="2 3">Z6</strain>
    </source>
</reference>
<comment type="caution">
    <text evidence="2">The sequence shown here is derived from an EMBL/GenBank/DDBJ whole genome shotgun (WGS) entry which is preliminary data.</text>
</comment>
<evidence type="ECO:0000313" key="2">
    <source>
        <dbReference type="EMBL" id="OCL27602.1"/>
    </source>
</evidence>
<keyword evidence="3" id="KW-1185">Reference proteome</keyword>
<gene>
    <name evidence="2" type="ORF">U472_03350</name>
</gene>
<evidence type="ECO:0000313" key="3">
    <source>
        <dbReference type="Proteomes" id="UP000093514"/>
    </source>
</evidence>
<organism evidence="2 3">
    <name type="scientific">Orenia metallireducens</name>
    <dbReference type="NCBI Taxonomy" id="1413210"/>
    <lineage>
        <taxon>Bacteria</taxon>
        <taxon>Bacillati</taxon>
        <taxon>Bacillota</taxon>
        <taxon>Clostridia</taxon>
        <taxon>Halanaerobiales</taxon>
        <taxon>Halobacteroidaceae</taxon>
        <taxon>Orenia</taxon>
    </lineage>
</organism>
<dbReference type="Proteomes" id="UP000093514">
    <property type="component" value="Unassembled WGS sequence"/>
</dbReference>
<protein>
    <recommendedName>
        <fullName evidence="1">Transcription regulator TrmB N-terminal domain-containing protein</fullName>
    </recommendedName>
</protein>
<dbReference type="PANTHER" id="PTHR34293:SF1">
    <property type="entry name" value="HTH-TYPE TRANSCRIPTIONAL REGULATOR TRMBL2"/>
    <property type="match status" value="1"/>
</dbReference>
<reference evidence="3" key="1">
    <citation type="submission" date="2016-07" db="EMBL/GenBank/DDBJ databases">
        <authorList>
            <person name="Florea S."/>
            <person name="Webb J.S."/>
            <person name="Jaromczyk J."/>
            <person name="Schardl C.L."/>
        </authorList>
    </citation>
    <scope>NUCLEOTIDE SEQUENCE [LARGE SCALE GENOMIC DNA]</scope>
    <source>
        <strain evidence="3">Z6</strain>
    </source>
</reference>
<sequence length="276" mass="31825">MDKLIEKLQKLDFTELEAKVYIALLQNPQSNGSQISKAIKASRSAVYSTLDILYKKGAIFLLPGKTKVYQAQKPEVLIDNITERYVKTANKVKEELAELEQITVGKEYWNIKGHENFILKTKELLLTAEDEVYINSNYDLNFFAEELKALTDKGVRILHFSFEKSQLKEDIPIEFYRNSGIGDFEPSIFKRMMLVVDYQKVLIASGKIGGSFIGTFTENPLLVAIVAEHIHHDIYFLKLEEKYKDILVQSDILLDTIAEKTFKEKVAYYKSKQKYE</sequence>
<proteinExistence type="predicted"/>